<dbReference type="Proteomes" id="UP000183047">
    <property type="component" value="Unassembled WGS sequence"/>
</dbReference>
<dbReference type="OrthoDB" id="89722at2"/>
<dbReference type="PANTHER" id="PTHR28570:SF2">
    <property type="entry name" value="M18 FAMILY AMINOPEPTIDASE 1-RELATED"/>
    <property type="match status" value="1"/>
</dbReference>
<evidence type="ECO:0000256" key="6">
    <source>
        <dbReference type="ARBA" id="ARBA00022801"/>
    </source>
</evidence>
<dbReference type="GO" id="GO:0005737">
    <property type="term" value="C:cytoplasm"/>
    <property type="evidence" value="ECO:0007669"/>
    <property type="project" value="UniProtKB-ARBA"/>
</dbReference>
<dbReference type="GO" id="GO:0004177">
    <property type="term" value="F:aminopeptidase activity"/>
    <property type="evidence" value="ECO:0007669"/>
    <property type="project" value="UniProtKB-KW"/>
</dbReference>
<dbReference type="SUPFAM" id="SSF53187">
    <property type="entry name" value="Zn-dependent exopeptidases"/>
    <property type="match status" value="1"/>
</dbReference>
<dbReference type="GO" id="GO:0006508">
    <property type="term" value="P:proteolysis"/>
    <property type="evidence" value="ECO:0007669"/>
    <property type="project" value="UniProtKB-KW"/>
</dbReference>
<organism evidence="11 12">
    <name type="scientific">Butyrivibrio hungatei</name>
    <dbReference type="NCBI Taxonomy" id="185008"/>
    <lineage>
        <taxon>Bacteria</taxon>
        <taxon>Bacillati</taxon>
        <taxon>Bacillota</taxon>
        <taxon>Clostridia</taxon>
        <taxon>Lachnospirales</taxon>
        <taxon>Lachnospiraceae</taxon>
        <taxon>Butyrivibrio</taxon>
    </lineage>
</organism>
<evidence type="ECO:0000256" key="1">
    <source>
        <dbReference type="ARBA" id="ARBA00001947"/>
    </source>
</evidence>
<evidence type="ECO:0000313" key="11">
    <source>
        <dbReference type="EMBL" id="SCX94490.1"/>
    </source>
</evidence>
<evidence type="ECO:0000256" key="3">
    <source>
        <dbReference type="ARBA" id="ARBA00022438"/>
    </source>
</evidence>
<dbReference type="Gene3D" id="2.30.250.10">
    <property type="entry name" value="Aminopeptidase i, Domain 2"/>
    <property type="match status" value="1"/>
</dbReference>
<evidence type="ECO:0000256" key="5">
    <source>
        <dbReference type="ARBA" id="ARBA00022723"/>
    </source>
</evidence>
<dbReference type="SUPFAM" id="SSF101821">
    <property type="entry name" value="Aminopeptidase/glucanase lid domain"/>
    <property type="match status" value="1"/>
</dbReference>
<keyword evidence="4 9" id="KW-0645">Protease</keyword>
<keyword evidence="6 9" id="KW-0378">Hydrolase</keyword>
<sequence>MNKKNVWTTYNRTQLKECDKFAEKYKKFLDNSKTEREAIDTIVNEIEAEGYRELNKLVKENTKLKKGDKVYSVWMNKSIVMFKIGSEPLEKGLNILGAHIDSPRLDVKQNPLYEDNGLAYLDTHYYGGIKKYQFVTIPLALHGVVAKKDGTTVILNVGEDEDDPVFFISDILVHLASEQMGKKASNVIEGEALDLVIGNRPFVIEGKEKSEDKKDDSKLTEGEQYAVKAEKEEKAEAGKLSGAVRRGVVALLYDLYGIEEEDFISAELEIVPAGKSRDAGFDRSMVLGYGHDDRVCAYPSAVALLEAGDLKRTGCCILVDKEEIGSAGATGMKSRFFENAVAEIVALVNGNYDELVFRRCLANSSMLSSDVSAAFDPCYASVFEKKNTAYLGFGPVFNKYTGSRGKYASNDANAEYIAAVRKVYDDAGVLFQTAELGKVDAGGGGTIAYILAEYGMNVIDSGVAVLNMHSPCEVISKADLYESLRGYIAFLENMDFCNE</sequence>
<dbReference type="GO" id="GO:0008270">
    <property type="term" value="F:zinc ion binding"/>
    <property type="evidence" value="ECO:0007669"/>
    <property type="project" value="InterPro"/>
</dbReference>
<name>A0A1G5BWV2_9FIRM</name>
<dbReference type="EMBL" id="FMUR01000005">
    <property type="protein sequence ID" value="SCX94490.1"/>
    <property type="molecule type" value="Genomic_DNA"/>
</dbReference>
<accession>A0A1G5BWV2</accession>
<keyword evidence="5 9" id="KW-0479">Metal-binding</keyword>
<dbReference type="Gene3D" id="3.40.630.10">
    <property type="entry name" value="Zn peptidases"/>
    <property type="match status" value="1"/>
</dbReference>
<evidence type="ECO:0000256" key="9">
    <source>
        <dbReference type="RuleBase" id="RU004386"/>
    </source>
</evidence>
<keyword evidence="12" id="KW-1185">Reference proteome</keyword>
<gene>
    <name evidence="11" type="ORF">SAMN02910451_00852</name>
</gene>
<keyword evidence="7 9" id="KW-0862">Zinc</keyword>
<reference evidence="12" key="1">
    <citation type="submission" date="2016-10" db="EMBL/GenBank/DDBJ databases">
        <authorList>
            <person name="Varghese N."/>
            <person name="Submissions S."/>
        </authorList>
    </citation>
    <scope>NUCLEOTIDE SEQUENCE [LARGE SCALE GENOMIC DNA]</scope>
    <source>
        <strain evidence="12">XBD2006</strain>
    </source>
</reference>
<dbReference type="PRINTS" id="PR00932">
    <property type="entry name" value="AMINO1PTASE"/>
</dbReference>
<comment type="similarity">
    <text evidence="2 9">Belongs to the peptidase M18 family.</text>
</comment>
<dbReference type="RefSeq" id="WP_074461590.1">
    <property type="nucleotide sequence ID" value="NZ_FMUR01000005.1"/>
</dbReference>
<dbReference type="PANTHER" id="PTHR28570">
    <property type="entry name" value="ASPARTYL AMINOPEPTIDASE"/>
    <property type="match status" value="1"/>
</dbReference>
<protein>
    <recommendedName>
        <fullName evidence="10">M18 family aminopeptidase</fullName>
        <ecNumber evidence="10">3.4.11.-</ecNumber>
    </recommendedName>
</protein>
<evidence type="ECO:0000256" key="2">
    <source>
        <dbReference type="ARBA" id="ARBA00008290"/>
    </source>
</evidence>
<evidence type="ECO:0000313" key="12">
    <source>
        <dbReference type="Proteomes" id="UP000183047"/>
    </source>
</evidence>
<dbReference type="STRING" id="185008.bhn_I1629"/>
<comment type="cofactor">
    <cofactor evidence="1 10">
        <name>Zn(2+)</name>
        <dbReference type="ChEBI" id="CHEBI:29105"/>
    </cofactor>
</comment>
<evidence type="ECO:0000256" key="10">
    <source>
        <dbReference type="RuleBase" id="RU004387"/>
    </source>
</evidence>
<keyword evidence="3 9" id="KW-0031">Aminopeptidase</keyword>
<proteinExistence type="inferred from homology"/>
<dbReference type="InterPro" id="IPR023358">
    <property type="entry name" value="Peptidase_M18_dom2"/>
</dbReference>
<evidence type="ECO:0000256" key="8">
    <source>
        <dbReference type="ARBA" id="ARBA00023049"/>
    </source>
</evidence>
<dbReference type="Pfam" id="PF02127">
    <property type="entry name" value="Peptidase_M18"/>
    <property type="match status" value="1"/>
</dbReference>
<dbReference type="NCBIfam" id="NF002600">
    <property type="entry name" value="PRK02256.1"/>
    <property type="match status" value="1"/>
</dbReference>
<evidence type="ECO:0000256" key="4">
    <source>
        <dbReference type="ARBA" id="ARBA00022670"/>
    </source>
</evidence>
<dbReference type="EC" id="3.4.11.-" evidence="10"/>
<dbReference type="AlphaFoldDB" id="A0A1G5BWV2"/>
<evidence type="ECO:0000256" key="7">
    <source>
        <dbReference type="ARBA" id="ARBA00022833"/>
    </source>
</evidence>
<keyword evidence="8 9" id="KW-0482">Metalloprotease</keyword>
<dbReference type="GO" id="GO:0008237">
    <property type="term" value="F:metallopeptidase activity"/>
    <property type="evidence" value="ECO:0007669"/>
    <property type="project" value="UniProtKB-KW"/>
</dbReference>
<dbReference type="InterPro" id="IPR001948">
    <property type="entry name" value="Peptidase_M18"/>
</dbReference>